<dbReference type="VEuPathDB" id="FungiDB:SDRG_02701"/>
<name>T0R173_SAPDV</name>
<protein>
    <recommendedName>
        <fullName evidence="2">Cytochrome c oxidase assembly factor 3 mitochondrial coiled-coil domain-containing protein</fullName>
    </recommendedName>
</protein>
<dbReference type="InterPro" id="IPR018628">
    <property type="entry name" value="Coa3_CC"/>
</dbReference>
<proteinExistence type="predicted"/>
<feature type="transmembrane region" description="Helical" evidence="1">
    <location>
        <begin position="25"/>
        <end position="43"/>
    </location>
</feature>
<dbReference type="GeneID" id="19943428"/>
<dbReference type="OMA" id="VHCIESV"/>
<dbReference type="RefSeq" id="XP_008606519.1">
    <property type="nucleotide sequence ID" value="XM_008608297.1"/>
</dbReference>
<dbReference type="AlphaFoldDB" id="T0R173"/>
<dbReference type="Proteomes" id="UP000030762">
    <property type="component" value="Unassembled WGS sequence"/>
</dbReference>
<keyword evidence="4" id="KW-1185">Reference proteome</keyword>
<dbReference type="InParanoid" id="T0R173"/>
<keyword evidence="1" id="KW-0812">Transmembrane</keyword>
<keyword evidence="1" id="KW-0472">Membrane</keyword>
<gene>
    <name evidence="3" type="ORF">SDRG_02701</name>
</gene>
<sequence>MQAARPTVHCIESVAAMNSVLKKNLILAGALSTFAISVFSYTVSQMSKDDFDGLDTVKVNVHESGIKATVVKPKDESN</sequence>
<evidence type="ECO:0000259" key="2">
    <source>
        <dbReference type="Pfam" id="PF09813"/>
    </source>
</evidence>
<reference evidence="3 4" key="1">
    <citation type="submission" date="2012-04" db="EMBL/GenBank/DDBJ databases">
        <title>The Genome Sequence of Saprolegnia declina VS20.</title>
        <authorList>
            <consortium name="The Broad Institute Genome Sequencing Platform"/>
            <person name="Russ C."/>
            <person name="Nusbaum C."/>
            <person name="Tyler B."/>
            <person name="van West P."/>
            <person name="Dieguez-Uribeondo J."/>
            <person name="de Bruijn I."/>
            <person name="Tripathy S."/>
            <person name="Jiang R."/>
            <person name="Young S.K."/>
            <person name="Zeng Q."/>
            <person name="Gargeya S."/>
            <person name="Fitzgerald M."/>
            <person name="Haas B."/>
            <person name="Abouelleil A."/>
            <person name="Alvarado L."/>
            <person name="Arachchi H.M."/>
            <person name="Berlin A."/>
            <person name="Chapman S.B."/>
            <person name="Goldberg J."/>
            <person name="Griggs A."/>
            <person name="Gujja S."/>
            <person name="Hansen M."/>
            <person name="Howarth C."/>
            <person name="Imamovic A."/>
            <person name="Larimer J."/>
            <person name="McCowen C."/>
            <person name="Montmayeur A."/>
            <person name="Murphy C."/>
            <person name="Neiman D."/>
            <person name="Pearson M."/>
            <person name="Priest M."/>
            <person name="Roberts A."/>
            <person name="Saif S."/>
            <person name="Shea T."/>
            <person name="Sisk P."/>
            <person name="Sykes S."/>
            <person name="Wortman J."/>
            <person name="Nusbaum C."/>
            <person name="Birren B."/>
        </authorList>
    </citation>
    <scope>NUCLEOTIDE SEQUENCE [LARGE SCALE GENOMIC DNA]</scope>
    <source>
        <strain evidence="3 4">VS20</strain>
    </source>
</reference>
<accession>T0R173</accession>
<dbReference type="eggNOG" id="ENOG502SDPU">
    <property type="taxonomic scope" value="Eukaryota"/>
</dbReference>
<dbReference type="EMBL" id="JH767137">
    <property type="protein sequence ID" value="EQC40045.1"/>
    <property type="molecule type" value="Genomic_DNA"/>
</dbReference>
<dbReference type="Pfam" id="PF09813">
    <property type="entry name" value="Coa3_cc"/>
    <property type="match status" value="1"/>
</dbReference>
<evidence type="ECO:0000256" key="1">
    <source>
        <dbReference type="SAM" id="Phobius"/>
    </source>
</evidence>
<keyword evidence="1" id="KW-1133">Transmembrane helix</keyword>
<organism evidence="3 4">
    <name type="scientific">Saprolegnia diclina (strain VS20)</name>
    <dbReference type="NCBI Taxonomy" id="1156394"/>
    <lineage>
        <taxon>Eukaryota</taxon>
        <taxon>Sar</taxon>
        <taxon>Stramenopiles</taxon>
        <taxon>Oomycota</taxon>
        <taxon>Saprolegniomycetes</taxon>
        <taxon>Saprolegniales</taxon>
        <taxon>Saprolegniaceae</taxon>
        <taxon>Saprolegnia</taxon>
    </lineage>
</organism>
<evidence type="ECO:0000313" key="4">
    <source>
        <dbReference type="Proteomes" id="UP000030762"/>
    </source>
</evidence>
<feature type="domain" description="Cytochrome c oxidase assembly factor 3 mitochondrial coiled-coil" evidence="2">
    <location>
        <begin position="16"/>
        <end position="52"/>
    </location>
</feature>
<evidence type="ECO:0000313" key="3">
    <source>
        <dbReference type="EMBL" id="EQC40045.1"/>
    </source>
</evidence>
<dbReference type="OrthoDB" id="10018333at2759"/>